<dbReference type="OrthoDB" id="5599828at2"/>
<dbReference type="Proteomes" id="UP000242757">
    <property type="component" value="Unassembled WGS sequence"/>
</dbReference>
<proteinExistence type="predicted"/>
<dbReference type="EMBL" id="NBIM01000001">
    <property type="protein sequence ID" value="OXY82859.1"/>
    <property type="molecule type" value="Genomic_DNA"/>
</dbReference>
<accession>A0A233RHJ8</accession>
<keyword evidence="2" id="KW-1185">Reference proteome</keyword>
<gene>
    <name evidence="1" type="ORF">B6S08_04970</name>
</gene>
<reference evidence="1 2" key="1">
    <citation type="submission" date="2017-08" db="EMBL/GenBank/DDBJ databases">
        <title>A Genome Sequence of Oceanimonas doudoroffii ATCC 27123T.</title>
        <authorList>
            <person name="Brennan M.A."/>
            <person name="Maclea K.S."/>
            <person name="Mcclelland W.D."/>
            <person name="Trachtenberg A.M."/>
        </authorList>
    </citation>
    <scope>NUCLEOTIDE SEQUENCE [LARGE SCALE GENOMIC DNA]</scope>
    <source>
        <strain evidence="1 2">ATCC 27123</strain>
    </source>
</reference>
<evidence type="ECO:0000313" key="1">
    <source>
        <dbReference type="EMBL" id="OXY82859.1"/>
    </source>
</evidence>
<protein>
    <submittedName>
        <fullName evidence="1">Uncharacterized protein</fullName>
    </submittedName>
</protein>
<dbReference type="AlphaFoldDB" id="A0A233RHJ8"/>
<evidence type="ECO:0000313" key="2">
    <source>
        <dbReference type="Proteomes" id="UP000242757"/>
    </source>
</evidence>
<name>A0A233RHJ8_9GAMM</name>
<sequence>MIHPNPLSIPRNPLHRGAGWLALCLMLAGCAGPQERTLARLERIADAVMAAPCDAPRYDYRLVDNAHVPGVTDQVEILRCPGLEARTYWSRESARPGGLPVFLLLTRPHPGLPAFLQPGSPGEGLERQLGRPTERHADYWRYGSVETTEAVTISWRDGRIRQLRWEWYLD</sequence>
<dbReference type="RefSeq" id="WP_094199637.1">
    <property type="nucleotide sequence ID" value="NZ_NBIM01000001.1"/>
</dbReference>
<organism evidence="1 2">
    <name type="scientific">Oceanimonas doudoroffii</name>
    <dbReference type="NCBI Taxonomy" id="84158"/>
    <lineage>
        <taxon>Bacteria</taxon>
        <taxon>Pseudomonadati</taxon>
        <taxon>Pseudomonadota</taxon>
        <taxon>Gammaproteobacteria</taxon>
        <taxon>Aeromonadales</taxon>
        <taxon>Aeromonadaceae</taxon>
        <taxon>Oceanimonas</taxon>
    </lineage>
</organism>
<comment type="caution">
    <text evidence="1">The sequence shown here is derived from an EMBL/GenBank/DDBJ whole genome shotgun (WGS) entry which is preliminary data.</text>
</comment>